<reference evidence="5 6" key="1">
    <citation type="submission" date="2020-04" db="EMBL/GenBank/DDBJ databases">
        <title>Perkinsus chesapeaki whole genome sequence.</title>
        <authorList>
            <person name="Bogema D.R."/>
        </authorList>
    </citation>
    <scope>NUCLEOTIDE SEQUENCE [LARGE SCALE GENOMIC DNA]</scope>
    <source>
        <strain evidence="5">ATCC PRA-425</strain>
    </source>
</reference>
<dbReference type="SUPFAM" id="SSF54001">
    <property type="entry name" value="Cysteine proteinases"/>
    <property type="match status" value="1"/>
</dbReference>
<dbReference type="OrthoDB" id="190265at2759"/>
<dbReference type="SMART" id="SM00848">
    <property type="entry name" value="Inhibitor_I29"/>
    <property type="match status" value="1"/>
</dbReference>
<organism evidence="5 6">
    <name type="scientific">Perkinsus chesapeaki</name>
    <name type="common">Clam parasite</name>
    <name type="synonym">Perkinsus andrewsi</name>
    <dbReference type="NCBI Taxonomy" id="330153"/>
    <lineage>
        <taxon>Eukaryota</taxon>
        <taxon>Sar</taxon>
        <taxon>Alveolata</taxon>
        <taxon>Perkinsozoa</taxon>
        <taxon>Perkinsea</taxon>
        <taxon>Perkinsida</taxon>
        <taxon>Perkinsidae</taxon>
        <taxon>Perkinsus</taxon>
    </lineage>
</organism>
<protein>
    <submittedName>
        <fullName evidence="5">Uncharacterized protein</fullName>
    </submittedName>
</protein>
<dbReference type="Gene3D" id="1.10.287.2250">
    <property type="match status" value="1"/>
</dbReference>
<dbReference type="Pfam" id="PF00112">
    <property type="entry name" value="Peptidase_C1"/>
    <property type="match status" value="1"/>
</dbReference>
<evidence type="ECO:0000259" key="4">
    <source>
        <dbReference type="SMART" id="SM00848"/>
    </source>
</evidence>
<dbReference type="GO" id="GO:0008234">
    <property type="term" value="F:cysteine-type peptidase activity"/>
    <property type="evidence" value="ECO:0007669"/>
    <property type="project" value="InterPro"/>
</dbReference>
<dbReference type="PANTHER" id="PTHR12411">
    <property type="entry name" value="CYSTEINE PROTEASE FAMILY C1-RELATED"/>
    <property type="match status" value="1"/>
</dbReference>
<keyword evidence="6" id="KW-1185">Reference proteome</keyword>
<dbReference type="InterPro" id="IPR013201">
    <property type="entry name" value="Prot_inhib_I29"/>
</dbReference>
<evidence type="ECO:0000313" key="5">
    <source>
        <dbReference type="EMBL" id="KAF4671471.1"/>
    </source>
</evidence>
<feature type="domain" description="Cathepsin propeptide inhibitor" evidence="4">
    <location>
        <begin position="14"/>
        <end position="70"/>
    </location>
</feature>
<dbReference type="InterPro" id="IPR039417">
    <property type="entry name" value="Peptidase_C1A_papain-like"/>
</dbReference>
<evidence type="ECO:0000256" key="2">
    <source>
        <dbReference type="ARBA" id="ARBA00023145"/>
    </source>
</evidence>
<dbReference type="InterPro" id="IPR000668">
    <property type="entry name" value="Peptidase_C1A_C"/>
</dbReference>
<name>A0A7J6MKG2_PERCH</name>
<evidence type="ECO:0000259" key="3">
    <source>
        <dbReference type="SMART" id="SM00645"/>
    </source>
</evidence>
<feature type="domain" description="Peptidase C1A papain C-terminal" evidence="3">
    <location>
        <begin position="67"/>
        <end position="258"/>
    </location>
</feature>
<dbReference type="InterPro" id="IPR038765">
    <property type="entry name" value="Papain-like_cys_pep_sf"/>
</dbReference>
<dbReference type="CDD" id="cd02248">
    <property type="entry name" value="Peptidase_C1A"/>
    <property type="match status" value="1"/>
</dbReference>
<comment type="similarity">
    <text evidence="1">Belongs to the peptidase C1 family.</text>
</comment>
<dbReference type="EMBL" id="JAAPAO010000137">
    <property type="protein sequence ID" value="KAF4671471.1"/>
    <property type="molecule type" value="Genomic_DNA"/>
</dbReference>
<gene>
    <name evidence="5" type="ORF">FOL47_001523</name>
</gene>
<evidence type="ECO:0000313" key="6">
    <source>
        <dbReference type="Proteomes" id="UP000591131"/>
    </source>
</evidence>
<evidence type="ECO:0000256" key="1">
    <source>
        <dbReference type="ARBA" id="ARBA00008455"/>
    </source>
</evidence>
<accession>A0A7J6MKG2</accession>
<dbReference type="SMART" id="SM00645">
    <property type="entry name" value="Pept_C1"/>
    <property type="match status" value="1"/>
</dbReference>
<proteinExistence type="inferred from homology"/>
<dbReference type="Proteomes" id="UP000591131">
    <property type="component" value="Unassembled WGS sequence"/>
</dbReference>
<dbReference type="Pfam" id="PF08246">
    <property type="entry name" value="Inhibitor_I29"/>
    <property type="match status" value="1"/>
</dbReference>
<dbReference type="GO" id="GO:0006508">
    <property type="term" value="P:proteolysis"/>
    <property type="evidence" value="ECO:0007669"/>
    <property type="project" value="InterPro"/>
</dbReference>
<dbReference type="Gene3D" id="3.90.70.10">
    <property type="entry name" value="Cysteine proteinases"/>
    <property type="match status" value="1"/>
</dbReference>
<comment type="caution">
    <text evidence="5">The sequence shown here is derived from an EMBL/GenBank/DDBJ whole genome shotgun (WGS) entry which is preliminary data.</text>
</comment>
<sequence length="258" mass="29081">MEEAASLLPIRHKYAEFKDRYSVRSLNLKEDERKFSEFKRNLAFIEETNKKNLTYWLAVNEFTAMTKDEFMTVNTCSPPDSDPSGALEGAFKIQTGTLAQFSVQQVIDCGRAYRTEGCNGGWIFGVFDYVQNKGIVPDQLYPYTEVEGKCKAVITVVTKQCLKKDCIDERHSVVIRQSQLDVLFAQLQVGPISVDINVEPDEWQSYGGGILQGFKCDGNPNHTMLLVGYGTENGVRFLQYTAPPDDSSGPRQLAEYVR</sequence>
<dbReference type="InterPro" id="IPR013128">
    <property type="entry name" value="Peptidase_C1A"/>
</dbReference>
<keyword evidence="2" id="KW-0865">Zymogen</keyword>
<dbReference type="AlphaFoldDB" id="A0A7J6MKG2"/>